<keyword evidence="6 12" id="KW-0472">Membrane</keyword>
<evidence type="ECO:0000256" key="8">
    <source>
        <dbReference type="ARBA" id="ARBA00038408"/>
    </source>
</evidence>
<evidence type="ECO:0000256" key="1">
    <source>
        <dbReference type="ARBA" id="ARBA00004382"/>
    </source>
</evidence>
<comment type="similarity">
    <text evidence="8">Belongs to the PpiD chaperone family.</text>
</comment>
<dbReference type="SUPFAM" id="SSF109998">
    <property type="entry name" value="Triger factor/SurA peptide-binding domain-like"/>
    <property type="match status" value="1"/>
</dbReference>
<accession>A0A6N9TRP9</accession>
<evidence type="ECO:0000313" key="15">
    <source>
        <dbReference type="Proteomes" id="UP000469346"/>
    </source>
</evidence>
<organism evidence="14 15">
    <name type="scientific">Dissulfurirhabdus thermomarina</name>
    <dbReference type="NCBI Taxonomy" id="1765737"/>
    <lineage>
        <taxon>Bacteria</taxon>
        <taxon>Deltaproteobacteria</taxon>
        <taxon>Dissulfurirhabdaceae</taxon>
        <taxon>Dissulfurirhabdus</taxon>
    </lineage>
</organism>
<keyword evidence="3" id="KW-0997">Cell inner membrane</keyword>
<keyword evidence="11" id="KW-0413">Isomerase</keyword>
<dbReference type="PANTHER" id="PTHR47529:SF1">
    <property type="entry name" value="PERIPLASMIC CHAPERONE PPID"/>
    <property type="match status" value="1"/>
</dbReference>
<sequence length="628" mass="70468">MLEFIRRNVGSWIVKVILGLIILVFIPWGVGSLRSRRAETLAEVNGEPILHKDFDLALERTRDRYRQIFGGTLPEHFEEQVHLKEQVLERLVTERVMRQAAEAVGVRVRDPEVQQAILSVPAFRSGGVFDQRLYRMALQNARMTPEDYEAEVRQQLLAEKLGALFATGITVGGDEARAYYGFQNEEIDVAYVRLAPADCRDEVRVDEAELEAWYRDHRERYRTEPRVRVRYLLFSRKSVGKVTVPDDEVRAYYEEHKKEFEVPERRRVRHILLTVPPGAGEAVEKEVRARAEALRRRIEKGADFARLARRHSEDPATAKKGGDLGFITRGTMVPAFDKAAFELEAGKVSAPVRTRFGWHLVKVEKIEPGRVKPFKEVAREIRRKLARRKAASALAARANAAYDEIFELGGLAAYAKRHGLSLETTGFFTRSAPAPVLGDDPDVLRNVFALGKGEMSSLLRVPDGVLILEVLDKEPPRVPPLQEVRAKALEDYTDEAAEGVCREKAARLLAEARKAGLSAAARKEGLEVRESGFFRRSDREAGGRLPAEVVAAALSRSEADPLPDEPVAAGGASYVLAFKARRAADPSGFEAARKDIEARLLEEKRRAVFQGWLEAARKQAEVRVRGTL</sequence>
<dbReference type="Pfam" id="PF13624">
    <property type="entry name" value="SurA_N_3"/>
    <property type="match status" value="1"/>
</dbReference>
<keyword evidence="7" id="KW-0143">Chaperone</keyword>
<dbReference type="Gene3D" id="3.10.50.40">
    <property type="match status" value="1"/>
</dbReference>
<reference evidence="14 15" key="1">
    <citation type="submission" date="2020-02" db="EMBL/GenBank/DDBJ databases">
        <title>Comparative genomics of sulfur disproportionating microorganisms.</title>
        <authorList>
            <person name="Ward L.M."/>
            <person name="Bertran E."/>
            <person name="Johnston D.T."/>
        </authorList>
    </citation>
    <scope>NUCLEOTIDE SEQUENCE [LARGE SCALE GENOMIC DNA]</scope>
    <source>
        <strain evidence="14 15">DSM 100025</strain>
    </source>
</reference>
<dbReference type="Pfam" id="PF13145">
    <property type="entry name" value="Rotamase_2"/>
    <property type="match status" value="1"/>
</dbReference>
<dbReference type="GO" id="GO:0005886">
    <property type="term" value="C:plasma membrane"/>
    <property type="evidence" value="ECO:0007669"/>
    <property type="project" value="UniProtKB-SubCell"/>
</dbReference>
<evidence type="ECO:0000256" key="4">
    <source>
        <dbReference type="ARBA" id="ARBA00022692"/>
    </source>
</evidence>
<evidence type="ECO:0000256" key="3">
    <source>
        <dbReference type="ARBA" id="ARBA00022519"/>
    </source>
</evidence>
<dbReference type="RefSeq" id="WP_163298574.1">
    <property type="nucleotide sequence ID" value="NZ_JAAGRR010000056.1"/>
</dbReference>
<keyword evidence="15" id="KW-1185">Reference proteome</keyword>
<name>A0A6N9TRP9_DISTH</name>
<dbReference type="InterPro" id="IPR023058">
    <property type="entry name" value="PPIase_PpiC_CS"/>
</dbReference>
<feature type="domain" description="PpiC" evidence="13">
    <location>
        <begin position="263"/>
        <end position="365"/>
    </location>
</feature>
<dbReference type="Gene3D" id="1.10.4030.10">
    <property type="entry name" value="Porin chaperone SurA, peptide-binding domain"/>
    <property type="match status" value="1"/>
</dbReference>
<evidence type="ECO:0000256" key="10">
    <source>
        <dbReference type="ARBA" id="ARBA00042775"/>
    </source>
</evidence>
<evidence type="ECO:0000256" key="2">
    <source>
        <dbReference type="ARBA" id="ARBA00022475"/>
    </source>
</evidence>
<evidence type="ECO:0000256" key="6">
    <source>
        <dbReference type="ARBA" id="ARBA00023136"/>
    </source>
</evidence>
<dbReference type="AlphaFoldDB" id="A0A6N9TRP9"/>
<keyword evidence="5 12" id="KW-1133">Transmembrane helix</keyword>
<keyword evidence="11" id="KW-0697">Rotamase</keyword>
<dbReference type="InterPro" id="IPR052029">
    <property type="entry name" value="PpiD_chaperone"/>
</dbReference>
<comment type="subcellular location">
    <subcellularLocation>
        <location evidence="1">Cell inner membrane</location>
        <topology evidence="1">Single-pass type II membrane protein</topology>
        <orientation evidence="1">Periplasmic side</orientation>
    </subcellularLocation>
</comment>
<dbReference type="Pfam" id="PF00639">
    <property type="entry name" value="Rotamase"/>
    <property type="match status" value="1"/>
</dbReference>
<proteinExistence type="inferred from homology"/>
<dbReference type="InterPro" id="IPR000297">
    <property type="entry name" value="PPIase_PpiC"/>
</dbReference>
<evidence type="ECO:0000313" key="14">
    <source>
        <dbReference type="EMBL" id="NDY42434.1"/>
    </source>
</evidence>
<dbReference type="PROSITE" id="PS50198">
    <property type="entry name" value="PPIC_PPIASE_2"/>
    <property type="match status" value="1"/>
</dbReference>
<evidence type="ECO:0000256" key="7">
    <source>
        <dbReference type="ARBA" id="ARBA00023186"/>
    </source>
</evidence>
<dbReference type="InterPro" id="IPR046357">
    <property type="entry name" value="PPIase_dom_sf"/>
</dbReference>
<evidence type="ECO:0000256" key="12">
    <source>
        <dbReference type="SAM" id="Phobius"/>
    </source>
</evidence>
<evidence type="ECO:0000256" key="11">
    <source>
        <dbReference type="PROSITE-ProRule" id="PRU00278"/>
    </source>
</evidence>
<gene>
    <name evidence="14" type="ORF">G3N55_06205</name>
</gene>
<dbReference type="EMBL" id="JAAGRR010000056">
    <property type="protein sequence ID" value="NDY42434.1"/>
    <property type="molecule type" value="Genomic_DNA"/>
</dbReference>
<keyword evidence="4 12" id="KW-0812">Transmembrane</keyword>
<dbReference type="Proteomes" id="UP000469346">
    <property type="component" value="Unassembled WGS sequence"/>
</dbReference>
<feature type="transmembrane region" description="Helical" evidence="12">
    <location>
        <begin position="12"/>
        <end position="30"/>
    </location>
</feature>
<dbReference type="SUPFAM" id="SSF54534">
    <property type="entry name" value="FKBP-like"/>
    <property type="match status" value="1"/>
</dbReference>
<evidence type="ECO:0000259" key="13">
    <source>
        <dbReference type="PROSITE" id="PS50198"/>
    </source>
</evidence>
<dbReference type="InterPro" id="IPR027304">
    <property type="entry name" value="Trigger_fact/SurA_dom_sf"/>
</dbReference>
<dbReference type="GO" id="GO:0003755">
    <property type="term" value="F:peptidyl-prolyl cis-trans isomerase activity"/>
    <property type="evidence" value="ECO:0007669"/>
    <property type="project" value="UniProtKB-KW"/>
</dbReference>
<evidence type="ECO:0000256" key="5">
    <source>
        <dbReference type="ARBA" id="ARBA00022989"/>
    </source>
</evidence>
<dbReference type="PROSITE" id="PS01096">
    <property type="entry name" value="PPIC_PPIASE_1"/>
    <property type="match status" value="1"/>
</dbReference>
<comment type="caution">
    <text evidence="14">The sequence shown here is derived from an EMBL/GenBank/DDBJ whole genome shotgun (WGS) entry which is preliminary data.</text>
</comment>
<protein>
    <recommendedName>
        <fullName evidence="9">Periplasmic chaperone PpiD</fullName>
    </recommendedName>
    <alternativeName>
        <fullName evidence="10">Periplasmic folding chaperone</fullName>
    </alternativeName>
</protein>
<evidence type="ECO:0000256" key="9">
    <source>
        <dbReference type="ARBA" id="ARBA00040743"/>
    </source>
</evidence>
<dbReference type="PANTHER" id="PTHR47529">
    <property type="entry name" value="PEPTIDYL-PROLYL CIS-TRANS ISOMERASE D"/>
    <property type="match status" value="1"/>
</dbReference>
<keyword evidence="2" id="KW-1003">Cell membrane</keyword>